<dbReference type="SMART" id="SM00342">
    <property type="entry name" value="HTH_ARAC"/>
    <property type="match status" value="1"/>
</dbReference>
<keyword evidence="4" id="KW-0472">Membrane</keyword>
<dbReference type="PANTHER" id="PTHR43280">
    <property type="entry name" value="ARAC-FAMILY TRANSCRIPTIONAL REGULATOR"/>
    <property type="match status" value="1"/>
</dbReference>
<dbReference type="Pfam" id="PF12833">
    <property type="entry name" value="HTH_18"/>
    <property type="match status" value="1"/>
</dbReference>
<dbReference type="OrthoDB" id="9779074at2"/>
<keyword evidence="7" id="KW-1185">Reference proteome</keyword>
<feature type="transmembrane region" description="Helical" evidence="4">
    <location>
        <begin position="12"/>
        <end position="29"/>
    </location>
</feature>
<keyword evidence="3" id="KW-0804">Transcription</keyword>
<reference evidence="7" key="1">
    <citation type="submission" date="2016-10" db="EMBL/GenBank/DDBJ databases">
        <authorList>
            <person name="Varghese N."/>
            <person name="Submissions S."/>
        </authorList>
    </citation>
    <scope>NUCLEOTIDE SEQUENCE [LARGE SCALE GENOMIC DNA]</scope>
    <source>
        <strain evidence="7">DSM 23925</strain>
    </source>
</reference>
<dbReference type="GO" id="GO:0043565">
    <property type="term" value="F:sequence-specific DNA binding"/>
    <property type="evidence" value="ECO:0007669"/>
    <property type="project" value="InterPro"/>
</dbReference>
<dbReference type="SUPFAM" id="SSF46689">
    <property type="entry name" value="Homeodomain-like"/>
    <property type="match status" value="1"/>
</dbReference>
<dbReference type="PANTHER" id="PTHR43280:SF2">
    <property type="entry name" value="HTH-TYPE TRANSCRIPTIONAL REGULATOR EXSA"/>
    <property type="match status" value="1"/>
</dbReference>
<evidence type="ECO:0000256" key="3">
    <source>
        <dbReference type="ARBA" id="ARBA00023163"/>
    </source>
</evidence>
<dbReference type="Proteomes" id="UP000198705">
    <property type="component" value="Unassembled WGS sequence"/>
</dbReference>
<accession>A0A1I4ZCS6</accession>
<dbReference type="RefSeq" id="WP_092206242.1">
    <property type="nucleotide sequence ID" value="NZ_FOVN01000001.1"/>
</dbReference>
<proteinExistence type="predicted"/>
<evidence type="ECO:0000256" key="4">
    <source>
        <dbReference type="SAM" id="Phobius"/>
    </source>
</evidence>
<dbReference type="AlphaFoldDB" id="A0A1I4ZCS6"/>
<keyword evidence="4" id="KW-1133">Transmembrane helix</keyword>
<dbReference type="EMBL" id="FOVN01000001">
    <property type="protein sequence ID" value="SFN47789.1"/>
    <property type="molecule type" value="Genomic_DNA"/>
</dbReference>
<dbReference type="Gene3D" id="1.10.10.60">
    <property type="entry name" value="Homeodomain-like"/>
    <property type="match status" value="2"/>
</dbReference>
<sequence>MKYCFTHVCKQTVLIIILVSLANTVSLFAQKNDLIIKAQELLYSNPDEAIKIGEHILKTTANPESKIRPNLLLTRGYLVKGDYDKAVTFAFNSANNLPNISLPTRIEINLIKSEVLRKLYLDKQAKKYLQLATDLIVSLPDNTRKDSLNTHIAIEQIKMLLDRRKNEEALQTIQDVQNTYKTFLSTNKLEQRELYLAKERAFSDLTKFDSAVVYMNKTLVLLDSTLPNNLYKKAEIYKELGNLYLQQKAFKDSEETLFIALRFSEIINNPILLMQVNRDLAINYLATNQKNQHKVYNDEFLVLNTQVELNEQNAINTVFNMLSKYEDIKIEQAENKYTNALYILLSGGLIVFVIGLLIVLKSEGRKKRLKEIINYLEVSRTNFIKSKPNKKTTSKRIAIPEETEQAILSKLKRFENSQKFLNKDMSLAVLAGKFETNTKYLSEIINKHYNDNFNTFINKLRINYIIEKLKTDPNYMNYKISFLAEESGFSSHSSFATVFKAIIGMSPATFINLLKTERAEIKSKSDT</sequence>
<organism evidence="6 7">
    <name type="scientific">Bizionia echini</name>
    <dbReference type="NCBI Taxonomy" id="649333"/>
    <lineage>
        <taxon>Bacteria</taxon>
        <taxon>Pseudomonadati</taxon>
        <taxon>Bacteroidota</taxon>
        <taxon>Flavobacteriia</taxon>
        <taxon>Flavobacteriales</taxon>
        <taxon>Flavobacteriaceae</taxon>
        <taxon>Bizionia</taxon>
    </lineage>
</organism>
<evidence type="ECO:0000259" key="5">
    <source>
        <dbReference type="PROSITE" id="PS01124"/>
    </source>
</evidence>
<dbReference type="STRING" id="649333.SAMN04487989_101707"/>
<protein>
    <submittedName>
        <fullName evidence="6">Helix-turn-helix domain-containing protein</fullName>
    </submittedName>
</protein>
<gene>
    <name evidence="6" type="ORF">SAMN04487989_101707</name>
</gene>
<dbReference type="PROSITE" id="PS01124">
    <property type="entry name" value="HTH_ARAC_FAMILY_2"/>
    <property type="match status" value="1"/>
</dbReference>
<evidence type="ECO:0000313" key="7">
    <source>
        <dbReference type="Proteomes" id="UP000198705"/>
    </source>
</evidence>
<dbReference type="InterPro" id="IPR011990">
    <property type="entry name" value="TPR-like_helical_dom_sf"/>
</dbReference>
<dbReference type="GO" id="GO:0003700">
    <property type="term" value="F:DNA-binding transcription factor activity"/>
    <property type="evidence" value="ECO:0007669"/>
    <property type="project" value="InterPro"/>
</dbReference>
<dbReference type="InterPro" id="IPR018060">
    <property type="entry name" value="HTH_AraC"/>
</dbReference>
<feature type="transmembrane region" description="Helical" evidence="4">
    <location>
        <begin position="340"/>
        <end position="360"/>
    </location>
</feature>
<evidence type="ECO:0000256" key="1">
    <source>
        <dbReference type="ARBA" id="ARBA00023015"/>
    </source>
</evidence>
<feature type="domain" description="HTH araC/xylS-type" evidence="5">
    <location>
        <begin position="421"/>
        <end position="513"/>
    </location>
</feature>
<dbReference type="Gene3D" id="1.25.40.10">
    <property type="entry name" value="Tetratricopeptide repeat domain"/>
    <property type="match status" value="1"/>
</dbReference>
<evidence type="ECO:0000313" key="6">
    <source>
        <dbReference type="EMBL" id="SFN47789.1"/>
    </source>
</evidence>
<evidence type="ECO:0000256" key="2">
    <source>
        <dbReference type="ARBA" id="ARBA00023125"/>
    </source>
</evidence>
<keyword evidence="4" id="KW-0812">Transmembrane</keyword>
<keyword evidence="2" id="KW-0238">DNA-binding</keyword>
<dbReference type="InterPro" id="IPR009057">
    <property type="entry name" value="Homeodomain-like_sf"/>
</dbReference>
<name>A0A1I4ZCS6_9FLAO</name>
<keyword evidence="1" id="KW-0805">Transcription regulation</keyword>